<dbReference type="InterPro" id="IPR027244">
    <property type="entry name" value="IML1"/>
</dbReference>
<evidence type="ECO:0000259" key="1">
    <source>
        <dbReference type="Pfam" id="PF12257"/>
    </source>
</evidence>
<reference evidence="3" key="1">
    <citation type="submission" date="2019-07" db="EMBL/GenBank/DDBJ databases">
        <title>Annotation for the trematode Paragonimus miyazaki's.</title>
        <authorList>
            <person name="Choi Y.-J."/>
        </authorList>
    </citation>
    <scope>NUCLEOTIDE SEQUENCE</scope>
    <source>
        <strain evidence="3">Japan</strain>
    </source>
</reference>
<comment type="caution">
    <text evidence="3">The sequence shown here is derived from an EMBL/GenBank/DDBJ whole genome shotgun (WGS) entry which is preliminary data.</text>
</comment>
<dbReference type="Proteomes" id="UP000822476">
    <property type="component" value="Unassembled WGS sequence"/>
</dbReference>
<dbReference type="GO" id="GO:0005096">
    <property type="term" value="F:GTPase activator activity"/>
    <property type="evidence" value="ECO:0007669"/>
    <property type="project" value="InterPro"/>
</dbReference>
<gene>
    <name evidence="3" type="ORF">EG68_01233</name>
</gene>
<dbReference type="PANTHER" id="PTHR13179">
    <property type="entry name" value="DEP DOMAIN CONTAINING PROTEIN 5"/>
    <property type="match status" value="1"/>
</dbReference>
<dbReference type="EMBL" id="JTDE01000401">
    <property type="protein sequence ID" value="KAF7261380.1"/>
    <property type="molecule type" value="Genomic_DNA"/>
</dbReference>
<protein>
    <submittedName>
        <fullName evidence="3">Uncharacterized protein</fullName>
    </submittedName>
</protein>
<organism evidence="3 4">
    <name type="scientific">Paragonimus skrjabini miyazakii</name>
    <dbReference type="NCBI Taxonomy" id="59628"/>
    <lineage>
        <taxon>Eukaryota</taxon>
        <taxon>Metazoa</taxon>
        <taxon>Spiralia</taxon>
        <taxon>Lophotrochozoa</taxon>
        <taxon>Platyhelminthes</taxon>
        <taxon>Trematoda</taxon>
        <taxon>Digenea</taxon>
        <taxon>Plagiorchiida</taxon>
        <taxon>Troglotremata</taxon>
        <taxon>Troglotrematidae</taxon>
        <taxon>Paragonimus</taxon>
    </lineage>
</organism>
<name>A0A8S9Z6S2_9TREM</name>
<keyword evidence="4" id="KW-1185">Reference proteome</keyword>
<dbReference type="Pfam" id="PF23013">
    <property type="entry name" value="IML1_N"/>
    <property type="match status" value="1"/>
</dbReference>
<sequence length="404" mass="47239">MFSTVPQKFKLQHHQTHDVRGIVGSKEHTVIEFDQPDVLLSSRGTHGISAGDVIEVYHPEDPHHALFLVPYLRDDVQLRDVISIEHSIAQTFKLQPHKIVCVQVVDKESVTLDLVELYIRDQYFSRSDSYRFIQQLVNRWRFTGEQKNWIQSNEAGSRKLLFFTHSLFRVQVGELWRKGEKYSSGYVGPETKIVFRSSTAVMQIFIQLSKEMWLFDEHGDLYFERTLKFLSELFLKFWPESNSNHDGSIVFFTRVFLDDLPLIYQKRANCNAEGRFFEDFYRVIVQNERFTLEEWKRVLTQLKLEFKVFLREITTYLSIRYPVCDGAGELTTYVSCAPDGNFLEALNMAMNRVGMDLICLGPQPLHSVPLFKASSSYCFTTYRTIFVASIYYGCVHFKIDLDLF</sequence>
<accession>A0A8S9Z6S2</accession>
<evidence type="ECO:0000313" key="3">
    <source>
        <dbReference type="EMBL" id="KAF7261380.1"/>
    </source>
</evidence>
<evidence type="ECO:0000313" key="4">
    <source>
        <dbReference type="Proteomes" id="UP000822476"/>
    </source>
</evidence>
<dbReference type="Pfam" id="PF12257">
    <property type="entry name" value="IML1"/>
    <property type="match status" value="1"/>
</dbReference>
<dbReference type="GO" id="GO:0010508">
    <property type="term" value="P:positive regulation of autophagy"/>
    <property type="evidence" value="ECO:0007669"/>
    <property type="project" value="TreeGrafter"/>
</dbReference>
<dbReference type="InterPro" id="IPR055213">
    <property type="entry name" value="IML1_double_psi_beta_barrel"/>
</dbReference>
<dbReference type="PANTHER" id="PTHR13179:SF8">
    <property type="entry name" value="GATOR COMPLEX PROTEIN DEPDC5"/>
    <property type="match status" value="1"/>
</dbReference>
<feature type="domain" description="Vacuolar membrane-associated protein Iml1 N-terminal" evidence="1">
    <location>
        <begin position="115"/>
        <end position="352"/>
    </location>
</feature>
<dbReference type="AlphaFoldDB" id="A0A8S9Z6S2"/>
<dbReference type="OrthoDB" id="39497at2759"/>
<feature type="domain" description="IML1 N-terminal double psi beta-barrel" evidence="2">
    <location>
        <begin position="32"/>
        <end position="104"/>
    </location>
</feature>
<dbReference type="GO" id="GO:1904262">
    <property type="term" value="P:negative regulation of TORC1 signaling"/>
    <property type="evidence" value="ECO:0007669"/>
    <property type="project" value="TreeGrafter"/>
</dbReference>
<evidence type="ECO:0000259" key="2">
    <source>
        <dbReference type="Pfam" id="PF23013"/>
    </source>
</evidence>
<dbReference type="InterPro" id="IPR048255">
    <property type="entry name" value="IML1_N"/>
</dbReference>
<dbReference type="GO" id="GO:0034198">
    <property type="term" value="P:cellular response to amino acid starvation"/>
    <property type="evidence" value="ECO:0007669"/>
    <property type="project" value="TreeGrafter"/>
</dbReference>
<dbReference type="GO" id="GO:1990130">
    <property type="term" value="C:GATOR1 complex"/>
    <property type="evidence" value="ECO:0007669"/>
    <property type="project" value="TreeGrafter"/>
</dbReference>
<dbReference type="GO" id="GO:0005765">
    <property type="term" value="C:lysosomal membrane"/>
    <property type="evidence" value="ECO:0007669"/>
    <property type="project" value="TreeGrafter"/>
</dbReference>
<proteinExistence type="predicted"/>